<name>A0ABV3GB70_MICGL</name>
<organism evidence="2 3">
    <name type="scientific">Microtetraspora glauca</name>
    <dbReference type="NCBI Taxonomy" id="1996"/>
    <lineage>
        <taxon>Bacteria</taxon>
        <taxon>Bacillati</taxon>
        <taxon>Actinomycetota</taxon>
        <taxon>Actinomycetes</taxon>
        <taxon>Streptosporangiales</taxon>
        <taxon>Streptosporangiaceae</taxon>
        <taxon>Microtetraspora</taxon>
    </lineage>
</organism>
<dbReference type="InterPro" id="IPR008254">
    <property type="entry name" value="Flavodoxin/NO_synth"/>
</dbReference>
<dbReference type="InterPro" id="IPR029039">
    <property type="entry name" value="Flavoprotein-like_sf"/>
</dbReference>
<dbReference type="Pfam" id="PF00258">
    <property type="entry name" value="Flavodoxin_1"/>
    <property type="match status" value="1"/>
</dbReference>
<protein>
    <submittedName>
        <fullName evidence="2">Flavodoxin domain-containing protein</fullName>
    </submittedName>
</protein>
<sequence>MTAKIAVIYYSATGSVHALAQALAEGAASTGAEVRLRRVAELAPDSAIDQNPRWRQHAYAAGGNP</sequence>
<accession>A0ABV3GB70</accession>
<dbReference type="PROSITE" id="PS50902">
    <property type="entry name" value="FLAVODOXIN_LIKE"/>
    <property type="match status" value="1"/>
</dbReference>
<feature type="domain" description="Flavodoxin-like" evidence="1">
    <location>
        <begin position="5"/>
        <end position="65"/>
    </location>
</feature>
<comment type="caution">
    <text evidence="2">The sequence shown here is derived from an EMBL/GenBank/DDBJ whole genome shotgun (WGS) entry which is preliminary data.</text>
</comment>
<dbReference type="Proteomes" id="UP001551675">
    <property type="component" value="Unassembled WGS sequence"/>
</dbReference>
<evidence type="ECO:0000313" key="3">
    <source>
        <dbReference type="Proteomes" id="UP001551675"/>
    </source>
</evidence>
<gene>
    <name evidence="2" type="ORF">AB0I59_09425</name>
</gene>
<evidence type="ECO:0000259" key="1">
    <source>
        <dbReference type="PROSITE" id="PS50902"/>
    </source>
</evidence>
<keyword evidence="3" id="KW-1185">Reference proteome</keyword>
<dbReference type="EMBL" id="JBFALK010000004">
    <property type="protein sequence ID" value="MEV0968843.1"/>
    <property type="molecule type" value="Genomic_DNA"/>
</dbReference>
<dbReference type="Gene3D" id="3.40.50.360">
    <property type="match status" value="1"/>
</dbReference>
<dbReference type="SUPFAM" id="SSF52218">
    <property type="entry name" value="Flavoproteins"/>
    <property type="match status" value="1"/>
</dbReference>
<evidence type="ECO:0000313" key="2">
    <source>
        <dbReference type="EMBL" id="MEV0968843.1"/>
    </source>
</evidence>
<dbReference type="RefSeq" id="WP_061260858.1">
    <property type="nucleotide sequence ID" value="NZ_JBFALK010000004.1"/>
</dbReference>
<proteinExistence type="predicted"/>
<reference evidence="2 3" key="1">
    <citation type="submission" date="2024-06" db="EMBL/GenBank/DDBJ databases">
        <title>The Natural Products Discovery Center: Release of the First 8490 Sequenced Strains for Exploring Actinobacteria Biosynthetic Diversity.</title>
        <authorList>
            <person name="Kalkreuter E."/>
            <person name="Kautsar S.A."/>
            <person name="Yang D."/>
            <person name="Bader C.D."/>
            <person name="Teijaro C.N."/>
            <person name="Fluegel L."/>
            <person name="Davis C.M."/>
            <person name="Simpson J.R."/>
            <person name="Lauterbach L."/>
            <person name="Steele A.D."/>
            <person name="Gui C."/>
            <person name="Meng S."/>
            <person name="Li G."/>
            <person name="Viehrig K."/>
            <person name="Ye F."/>
            <person name="Su P."/>
            <person name="Kiefer A.F."/>
            <person name="Nichols A."/>
            <person name="Cepeda A.J."/>
            <person name="Yan W."/>
            <person name="Fan B."/>
            <person name="Jiang Y."/>
            <person name="Adhikari A."/>
            <person name="Zheng C.-J."/>
            <person name="Schuster L."/>
            <person name="Cowan T.M."/>
            <person name="Smanski M.J."/>
            <person name="Chevrette M.G."/>
            <person name="De Carvalho L.P.S."/>
            <person name="Shen B."/>
        </authorList>
    </citation>
    <scope>NUCLEOTIDE SEQUENCE [LARGE SCALE GENOMIC DNA]</scope>
    <source>
        <strain evidence="2 3">NPDC050100</strain>
    </source>
</reference>